<accession>A0A1W6BW59</accession>
<evidence type="ECO:0000313" key="1">
    <source>
        <dbReference type="EMBL" id="ARJ56333.1"/>
    </source>
</evidence>
<reference evidence="1 2" key="1">
    <citation type="submission" date="2017-04" db="EMBL/GenBank/DDBJ databases">
        <title>Complete genome sequence of the Campylobacter cuniculorum type strain LMG24588.</title>
        <authorList>
            <person name="Miller W.G."/>
            <person name="Yee E."/>
            <person name="Revez J."/>
            <person name="Bono J.L."/>
            <person name="Rossi M."/>
        </authorList>
    </citation>
    <scope>NUCLEOTIDE SEQUENCE [LARGE SCALE GENOMIC DNA]</scope>
    <source>
        <strain evidence="1 2">LMG 24588</strain>
    </source>
</reference>
<proteinExistence type="predicted"/>
<organism evidence="1 2">
    <name type="scientific">Campylobacter cuniculorum DSM 23162 = LMG 24588</name>
    <dbReference type="NCBI Taxonomy" id="1121267"/>
    <lineage>
        <taxon>Bacteria</taxon>
        <taxon>Pseudomonadati</taxon>
        <taxon>Campylobacterota</taxon>
        <taxon>Epsilonproteobacteria</taxon>
        <taxon>Campylobacterales</taxon>
        <taxon>Campylobacteraceae</taxon>
        <taxon>Campylobacter</taxon>
    </lineage>
</organism>
<name>A0A1W6BW59_9BACT</name>
<sequence length="61" mass="7287">MDLSFKDFSRLCDLHHNSVLNWGQTQKVPGWVENFLNFYEKSVKFDALVKHIKECQKMLKD</sequence>
<dbReference type="Proteomes" id="UP000192902">
    <property type="component" value="Chromosome"/>
</dbReference>
<dbReference type="EMBL" id="CP020867">
    <property type="protein sequence ID" value="ARJ56333.1"/>
    <property type="molecule type" value="Genomic_DNA"/>
</dbReference>
<evidence type="ECO:0000313" key="2">
    <source>
        <dbReference type="Proteomes" id="UP000192902"/>
    </source>
</evidence>
<dbReference type="KEGG" id="ccun:CCUN_0715"/>
<protein>
    <submittedName>
        <fullName evidence="1">Uncharacterized protein</fullName>
    </submittedName>
</protein>
<dbReference type="RefSeq" id="WP_051521741.1">
    <property type="nucleotide sequence ID" value="NZ_CP020867.1"/>
</dbReference>
<gene>
    <name evidence="1" type="ORF">CCUN_0715</name>
</gene>
<dbReference type="AlphaFoldDB" id="A0A1W6BW59"/>